<dbReference type="EMBL" id="JSYN01000002">
    <property type="protein sequence ID" value="KIA96563.1"/>
    <property type="molecule type" value="Genomic_DNA"/>
</dbReference>
<dbReference type="CDD" id="cd11336">
    <property type="entry name" value="AmyAc_MTSase"/>
    <property type="match status" value="1"/>
</dbReference>
<dbReference type="Proteomes" id="UP000031246">
    <property type="component" value="Unassembled WGS sequence"/>
</dbReference>
<reference evidence="12 13" key="1">
    <citation type="submission" date="2014-10" db="EMBL/GenBank/DDBJ databases">
        <title>Pedobacter Kyungheensis.</title>
        <authorList>
            <person name="Anderson B.M."/>
            <person name="Newman J.D."/>
        </authorList>
    </citation>
    <scope>NUCLEOTIDE SEQUENCE [LARGE SCALE GENOMIC DNA]</scope>
    <source>
        <strain evidence="12 13">KACC 16221</strain>
    </source>
</reference>
<evidence type="ECO:0000256" key="8">
    <source>
        <dbReference type="ARBA" id="ARBA00031423"/>
    </source>
</evidence>
<sequence>MYRPKSTYRIQFNKDFDFRSLERIIPYLKSLGVDTLYASPIFKAMPGSSHGYDVTDPLMINPEIGTEKQLIVLNRKLKAAGIGWLQDIVPNHMAFHPGNSWLMDVLKHGETSAFWRYFDIDFSEKMMVPFLGTDLEGAVAERAIRVKKTAGAYGLDFGGNCWPVNDVGLAFLESHGAGKVNRDPALLEELIGMQHYRPCHWQETESRINYRRFFTVNSLICLNIQEREVFDAYHAYIFNLVEKGLFQGLRIDHIDGLFDPEAYLQDLRQHVGEDVYITVEKILEEGEQLPSSWAAQGTTGYDFLAMVNNLFTDRNAVKPFDDLYQQVTGKKQDVSSMVYGKKGDILYGHMQGELDNLLGLLMELKLVDPEKLEEIGRENLKRALGEMLIGMPVYRYYTYSLPLPKDEREKIAALIAPVSSQPALRNAACFLEELFLTGPDKNSTVVNKKTSRFYQRCMQFTGPLMAKGIEDTLMFTYNRFIGHNEVGDAAAAFGLKVSAFHELMLERQRLWPLSLNATATHDTKRGEDVRARLNVLSDIPSVWAKVVKQLLDWLNRLKKTDPSVEALHPNDIYLMIQTVVGILPMPGEEADDLAKRMDEYVQKALREAKKRSGWAEPDEAYESRLTDFVDQLTRPDSEANQIITRFLEKMADFAVVNSLSQLLLKVTCPGIPDFYQGSELWDLSLVDPDNRRPVDFKGREEMLGGLDRWNPKKLWEARYPGKTKLWLSHVLMKIRSDCPAVFEQGKYIPLTVKGKYRQHICAFLRRFEDQCILVAVPLGLAGLTDSIAGVGFDWLDTEIVLPKGLPLKWQDLLWKQKGAKDILHGGIRINQLFGALPIALLALQEQQPERSAGILMHISSLPSVFGIGDLGPGARDFVRFLASARQRYWQILPLNPTKAGNGHSPYSSSSAFAGNVLLISPEGLLDDGLLTGEELADAQLTLNNRIDFDAVERSKGRLLGLAYGRFRQIASGPLWELYGKFCSAEYEWLEDFALYTAIKNHYENEEWYRWPETYRSRDEKVLRSFSKSNAAEISEIKWQQFIFYRQWTALKEYAGENGIRIIGDLPFYVDRDSAEVWKQPGMFKLDTELNPLKIAGVPPDYFNEKGQLWGMPVFDWESMEADGFAWWKRRLKKNMELFDLVRLDHFRAFASFWEVDAGDDDASGGKWVKGPGLQFFRSIEKALGTLPFIAEDLGEISADVESLRQELAFPGMKVVQFAFGDDLLVSPNIPHNFADDCCVVYSGTHDNNTVKGWYENELGREGKKRLGLYIGPGIKGEEVHEAVARMVYSSKAKIAILPVQDVLGLGGDSRMNSPGSVEGNWLWRLDAKELSPGHAQWLCQQAEVFGRMV</sequence>
<dbReference type="InterPro" id="IPR012767">
    <property type="entry name" value="Trehalose_TreY"/>
</dbReference>
<evidence type="ECO:0000256" key="9">
    <source>
        <dbReference type="ARBA" id="ARBA00031501"/>
    </source>
</evidence>
<evidence type="ECO:0000256" key="1">
    <source>
        <dbReference type="ARBA" id="ARBA00000439"/>
    </source>
</evidence>
<name>A0A0C1FXJ0_9SPHI</name>
<dbReference type="NCBIfam" id="TIGR02401">
    <property type="entry name" value="trehalose_TreY"/>
    <property type="match status" value="1"/>
</dbReference>
<keyword evidence="5 10" id="KW-0328">Glycosyltransferase</keyword>
<dbReference type="InterPro" id="IPR006047">
    <property type="entry name" value="GH13_cat_dom"/>
</dbReference>
<dbReference type="NCBIfam" id="TIGR00217">
    <property type="entry name" value="malQ"/>
    <property type="match status" value="1"/>
</dbReference>
<protein>
    <recommendedName>
        <fullName evidence="4 10">4-alpha-glucanotransferase</fullName>
        <ecNumber evidence="3 10">2.4.1.25</ecNumber>
    </recommendedName>
    <alternativeName>
        <fullName evidence="8 10">Amylomaltase</fullName>
    </alternativeName>
    <alternativeName>
        <fullName evidence="9 10">Disproportionating enzyme</fullName>
    </alternativeName>
</protein>
<dbReference type="InterPro" id="IPR017853">
    <property type="entry name" value="GH"/>
</dbReference>
<evidence type="ECO:0000313" key="12">
    <source>
        <dbReference type="EMBL" id="KIA96563.1"/>
    </source>
</evidence>
<dbReference type="RefSeq" id="WP_039471211.1">
    <property type="nucleotide sequence ID" value="NZ_JSYN01000002.1"/>
</dbReference>
<dbReference type="Gene3D" id="3.20.20.80">
    <property type="entry name" value="Glycosidases"/>
    <property type="match status" value="5"/>
</dbReference>
<gene>
    <name evidence="12" type="ORF">OC25_02125</name>
</gene>
<dbReference type="InterPro" id="IPR003385">
    <property type="entry name" value="Glyco_hydro_77"/>
</dbReference>
<dbReference type="Pfam" id="PF00128">
    <property type="entry name" value="Alpha-amylase"/>
    <property type="match status" value="1"/>
</dbReference>
<evidence type="ECO:0000256" key="7">
    <source>
        <dbReference type="ARBA" id="ARBA00023277"/>
    </source>
</evidence>
<dbReference type="Gene3D" id="3.30.1590.10">
    <property type="entry name" value="Maltooligosyl trehalose synthase, domain 2"/>
    <property type="match status" value="1"/>
</dbReference>
<evidence type="ECO:0000256" key="5">
    <source>
        <dbReference type="ARBA" id="ARBA00022676"/>
    </source>
</evidence>
<keyword evidence="6 10" id="KW-0808">Transferase</keyword>
<dbReference type="SUPFAM" id="SSF51445">
    <property type="entry name" value="(Trans)glycosidases"/>
    <property type="match status" value="2"/>
</dbReference>
<dbReference type="Pfam" id="PF02446">
    <property type="entry name" value="Glyco_hydro_77"/>
    <property type="match status" value="1"/>
</dbReference>
<proteinExistence type="inferred from homology"/>
<dbReference type="EC" id="2.4.1.25" evidence="3 10"/>
<organism evidence="12 13">
    <name type="scientific">Pedobacter kyungheensis</name>
    <dbReference type="NCBI Taxonomy" id="1069985"/>
    <lineage>
        <taxon>Bacteria</taxon>
        <taxon>Pseudomonadati</taxon>
        <taxon>Bacteroidota</taxon>
        <taxon>Sphingobacteriia</taxon>
        <taxon>Sphingobacteriales</taxon>
        <taxon>Sphingobacteriaceae</taxon>
        <taxon>Pedobacter</taxon>
    </lineage>
</organism>
<evidence type="ECO:0000256" key="3">
    <source>
        <dbReference type="ARBA" id="ARBA00012560"/>
    </source>
</evidence>
<evidence type="ECO:0000313" key="13">
    <source>
        <dbReference type="Proteomes" id="UP000031246"/>
    </source>
</evidence>
<dbReference type="SMART" id="SM00642">
    <property type="entry name" value="Aamy"/>
    <property type="match status" value="1"/>
</dbReference>
<dbReference type="OrthoDB" id="9811841at2"/>
<dbReference type="PANTHER" id="PTHR32438:SF5">
    <property type="entry name" value="4-ALPHA-GLUCANOTRANSFERASE DPE1, CHLOROPLASTIC_AMYLOPLASTIC"/>
    <property type="match status" value="1"/>
</dbReference>
<dbReference type="PANTHER" id="PTHR32438">
    <property type="entry name" value="4-ALPHA-GLUCANOTRANSFERASE DPE1, CHLOROPLASTIC/AMYLOPLASTIC"/>
    <property type="match status" value="1"/>
</dbReference>
<evidence type="ECO:0000256" key="6">
    <source>
        <dbReference type="ARBA" id="ARBA00022679"/>
    </source>
</evidence>
<comment type="similarity">
    <text evidence="2 10">Belongs to the disproportionating enzyme family.</text>
</comment>
<dbReference type="GO" id="GO:0004134">
    <property type="term" value="F:4-alpha-glucanotransferase activity"/>
    <property type="evidence" value="ECO:0007669"/>
    <property type="project" value="UniProtKB-EC"/>
</dbReference>
<comment type="catalytic activity">
    <reaction evidence="1 10">
        <text>Transfers a segment of a (1-&gt;4)-alpha-D-glucan to a new position in an acceptor, which may be glucose or a (1-&gt;4)-alpha-D-glucan.</text>
        <dbReference type="EC" id="2.4.1.25"/>
    </reaction>
</comment>
<evidence type="ECO:0000259" key="11">
    <source>
        <dbReference type="SMART" id="SM00642"/>
    </source>
</evidence>
<evidence type="ECO:0000256" key="4">
    <source>
        <dbReference type="ARBA" id="ARBA00020295"/>
    </source>
</evidence>
<dbReference type="GO" id="GO:0005975">
    <property type="term" value="P:carbohydrate metabolic process"/>
    <property type="evidence" value="ECO:0007669"/>
    <property type="project" value="InterPro"/>
</dbReference>
<accession>A0A0C1FXJ0</accession>
<feature type="domain" description="Glycosyl hydrolase family 13 catalytic" evidence="11">
    <location>
        <begin position="12"/>
        <end position="425"/>
    </location>
</feature>
<keyword evidence="13" id="KW-1185">Reference proteome</keyword>
<dbReference type="NCBIfam" id="NF011080">
    <property type="entry name" value="PRK14508.1-3"/>
    <property type="match status" value="1"/>
</dbReference>
<evidence type="ECO:0000256" key="2">
    <source>
        <dbReference type="ARBA" id="ARBA00005684"/>
    </source>
</evidence>
<evidence type="ECO:0000256" key="10">
    <source>
        <dbReference type="RuleBase" id="RU361207"/>
    </source>
</evidence>
<keyword evidence="7 10" id="KW-0119">Carbohydrate metabolism</keyword>
<comment type="caution">
    <text evidence="12">The sequence shown here is derived from an EMBL/GenBank/DDBJ whole genome shotgun (WGS) entry which is preliminary data.</text>
</comment>